<dbReference type="PROSITE" id="PS50005">
    <property type="entry name" value="TPR"/>
    <property type="match status" value="1"/>
</dbReference>
<dbReference type="SMART" id="SM00028">
    <property type="entry name" value="TPR"/>
    <property type="match status" value="2"/>
</dbReference>
<evidence type="ECO:0000256" key="2">
    <source>
        <dbReference type="SAM" id="Phobius"/>
    </source>
</evidence>
<protein>
    <submittedName>
        <fullName evidence="5">SH3 domain-containing protein</fullName>
    </submittedName>
</protein>
<keyword evidence="2" id="KW-0812">Transmembrane</keyword>
<proteinExistence type="predicted"/>
<sequence>MSIKKYLVFIALFSLSVLSAQNSALFKQATEFYNNGEFSKAIENYEQILESGNHSSALYFNMGNCYYKQNAIGPSIYYYEKALLLSPNDTEIKNNLQFAQNMRLDAIEEMPQTEMAQIYNKVINWFSCNGWAYLTVAFAILFVLAYLAYYFIRMANRKRIAFITSFFSLGLAVFCVLMGYLQHDQQKKNNPAIVFNKEISVSAEPNSNSEVIFTLHEGTKVNILDELDGYKKIRIADGQTGWLLEGSIKALKDF</sequence>
<feature type="repeat" description="TPR" evidence="1">
    <location>
        <begin position="56"/>
        <end position="89"/>
    </location>
</feature>
<organism evidence="5 6">
    <name type="scientific">Flagellimonas zhangzhouensis</name>
    <dbReference type="NCBI Taxonomy" id="1073328"/>
    <lineage>
        <taxon>Bacteria</taxon>
        <taxon>Pseudomonadati</taxon>
        <taxon>Bacteroidota</taxon>
        <taxon>Flavobacteriia</taxon>
        <taxon>Flavobacteriales</taxon>
        <taxon>Flavobacteriaceae</taxon>
        <taxon>Flagellimonas</taxon>
    </lineage>
</organism>
<feature type="domain" description="SH3b" evidence="4">
    <location>
        <begin position="203"/>
        <end position="247"/>
    </location>
</feature>
<dbReference type="SUPFAM" id="SSF48452">
    <property type="entry name" value="TPR-like"/>
    <property type="match status" value="1"/>
</dbReference>
<dbReference type="Proteomes" id="UP000199592">
    <property type="component" value="Unassembled WGS sequence"/>
</dbReference>
<dbReference type="InterPro" id="IPR011990">
    <property type="entry name" value="TPR-like_helical_dom_sf"/>
</dbReference>
<feature type="signal peptide" evidence="3">
    <location>
        <begin position="1"/>
        <end position="19"/>
    </location>
</feature>
<dbReference type="EMBL" id="FNMY01000002">
    <property type="protein sequence ID" value="SDW62688.1"/>
    <property type="molecule type" value="Genomic_DNA"/>
</dbReference>
<dbReference type="InterPro" id="IPR003646">
    <property type="entry name" value="SH3-like_bac-type"/>
</dbReference>
<gene>
    <name evidence="5" type="ORF">SAMN04487892_1888</name>
</gene>
<dbReference type="InterPro" id="IPR019734">
    <property type="entry name" value="TPR_rpt"/>
</dbReference>
<dbReference type="Pfam" id="PF08239">
    <property type="entry name" value="SH3_3"/>
    <property type="match status" value="1"/>
</dbReference>
<evidence type="ECO:0000313" key="6">
    <source>
        <dbReference type="Proteomes" id="UP000199592"/>
    </source>
</evidence>
<keyword evidence="6" id="KW-1185">Reference proteome</keyword>
<keyword evidence="2" id="KW-1133">Transmembrane helix</keyword>
<name>A0A1H2V2Z4_9FLAO</name>
<dbReference type="Pfam" id="PF00515">
    <property type="entry name" value="TPR_1"/>
    <property type="match status" value="1"/>
</dbReference>
<dbReference type="STRING" id="1073328.SAMN05216294_0403"/>
<evidence type="ECO:0000313" key="5">
    <source>
        <dbReference type="EMBL" id="SDW62688.1"/>
    </source>
</evidence>
<dbReference type="Gene3D" id="1.25.40.10">
    <property type="entry name" value="Tetratricopeptide repeat domain"/>
    <property type="match status" value="1"/>
</dbReference>
<keyword evidence="2" id="KW-0472">Membrane</keyword>
<dbReference type="RefSeq" id="WP_090292132.1">
    <property type="nucleotide sequence ID" value="NZ_FNKI01000001.1"/>
</dbReference>
<dbReference type="OrthoDB" id="9776208at2"/>
<reference evidence="6" key="1">
    <citation type="submission" date="2016-10" db="EMBL/GenBank/DDBJ databases">
        <authorList>
            <person name="Varghese N."/>
            <person name="Submissions S."/>
        </authorList>
    </citation>
    <scope>NUCLEOTIDE SEQUENCE [LARGE SCALE GENOMIC DNA]</scope>
    <source>
        <strain evidence="6">DSM 25030</strain>
    </source>
</reference>
<accession>A0A1H2V2Z4</accession>
<feature type="transmembrane region" description="Helical" evidence="2">
    <location>
        <begin position="131"/>
        <end position="152"/>
    </location>
</feature>
<keyword evidence="3" id="KW-0732">Signal</keyword>
<feature type="chain" id="PRO_5011586889" evidence="3">
    <location>
        <begin position="20"/>
        <end position="254"/>
    </location>
</feature>
<keyword evidence="1" id="KW-0802">TPR repeat</keyword>
<dbReference type="AlphaFoldDB" id="A0A1H2V2Z4"/>
<feature type="transmembrane region" description="Helical" evidence="2">
    <location>
        <begin position="159"/>
        <end position="181"/>
    </location>
</feature>
<evidence type="ECO:0000259" key="4">
    <source>
        <dbReference type="Pfam" id="PF08239"/>
    </source>
</evidence>
<dbReference type="Gene3D" id="2.30.30.40">
    <property type="entry name" value="SH3 Domains"/>
    <property type="match status" value="1"/>
</dbReference>
<evidence type="ECO:0000256" key="3">
    <source>
        <dbReference type="SAM" id="SignalP"/>
    </source>
</evidence>
<evidence type="ECO:0000256" key="1">
    <source>
        <dbReference type="PROSITE-ProRule" id="PRU00339"/>
    </source>
</evidence>